<dbReference type="Gene3D" id="3.30.559.10">
    <property type="entry name" value="Chloramphenicol acetyltransferase-like domain"/>
    <property type="match status" value="2"/>
</dbReference>
<dbReference type="InterPro" id="IPR020806">
    <property type="entry name" value="PKS_PP-bd"/>
</dbReference>
<keyword evidence="4" id="KW-0596">Phosphopantetheine</keyword>
<dbReference type="InterPro" id="IPR020845">
    <property type="entry name" value="AMP-binding_CS"/>
</dbReference>
<dbReference type="PROSITE" id="PS00012">
    <property type="entry name" value="PHOSPHOPANTETHEINE"/>
    <property type="match status" value="1"/>
</dbReference>
<dbReference type="Pfam" id="PF13193">
    <property type="entry name" value="AMP-binding_C"/>
    <property type="match status" value="1"/>
</dbReference>
<evidence type="ECO:0000256" key="2">
    <source>
        <dbReference type="ARBA" id="ARBA00006432"/>
    </source>
</evidence>
<dbReference type="FunFam" id="1.10.1200.10:FF:000005">
    <property type="entry name" value="Nonribosomal peptide synthetase 1"/>
    <property type="match status" value="1"/>
</dbReference>
<dbReference type="SUPFAM" id="SSF56801">
    <property type="entry name" value="Acetyl-CoA synthetase-like"/>
    <property type="match status" value="1"/>
</dbReference>
<evidence type="ECO:0000256" key="3">
    <source>
        <dbReference type="ARBA" id="ARBA00017625"/>
    </source>
</evidence>
<dbReference type="InterPro" id="IPR006162">
    <property type="entry name" value="Ppantetheine_attach_site"/>
</dbReference>
<dbReference type="SMART" id="SM00823">
    <property type="entry name" value="PKS_PP"/>
    <property type="match status" value="1"/>
</dbReference>
<evidence type="ECO:0000313" key="10">
    <source>
        <dbReference type="EMBL" id="TLP89949.1"/>
    </source>
</evidence>
<evidence type="ECO:0000256" key="5">
    <source>
        <dbReference type="ARBA" id="ARBA00022553"/>
    </source>
</evidence>
<dbReference type="Gene3D" id="2.30.38.10">
    <property type="entry name" value="Luciferase, Domain 3"/>
    <property type="match status" value="1"/>
</dbReference>
<evidence type="ECO:0000256" key="8">
    <source>
        <dbReference type="SAM" id="Coils"/>
    </source>
</evidence>
<dbReference type="GO" id="GO:0044550">
    <property type="term" value="P:secondary metabolite biosynthetic process"/>
    <property type="evidence" value="ECO:0007669"/>
    <property type="project" value="TreeGrafter"/>
</dbReference>
<dbReference type="InterPro" id="IPR009081">
    <property type="entry name" value="PP-bd_ACP"/>
</dbReference>
<organism evidence="10 11">
    <name type="scientific">Staphylococcus xylosus</name>
    <dbReference type="NCBI Taxonomy" id="1288"/>
    <lineage>
        <taxon>Bacteria</taxon>
        <taxon>Bacillati</taxon>
        <taxon>Bacillota</taxon>
        <taxon>Bacilli</taxon>
        <taxon>Bacillales</taxon>
        <taxon>Staphylococcaceae</taxon>
        <taxon>Staphylococcus</taxon>
    </lineage>
</organism>
<dbReference type="InterPro" id="IPR010071">
    <property type="entry name" value="AA_adenyl_dom"/>
</dbReference>
<evidence type="ECO:0000256" key="7">
    <source>
        <dbReference type="ARBA" id="ARBA00032875"/>
    </source>
</evidence>
<keyword evidence="5" id="KW-0597">Phosphoprotein</keyword>
<dbReference type="FunFam" id="3.40.50.980:FF:000001">
    <property type="entry name" value="Non-ribosomal peptide synthetase"/>
    <property type="match status" value="1"/>
</dbReference>
<dbReference type="Gene3D" id="3.30.300.30">
    <property type="match status" value="1"/>
</dbReference>
<name>A0A5R9B1Z6_STAXY</name>
<dbReference type="InterPro" id="IPR023213">
    <property type="entry name" value="CAT-like_dom_sf"/>
</dbReference>
<dbReference type="Proteomes" id="UP000307747">
    <property type="component" value="Unassembled WGS sequence"/>
</dbReference>
<dbReference type="SUPFAM" id="SSF47336">
    <property type="entry name" value="ACP-like"/>
    <property type="match status" value="1"/>
</dbReference>
<dbReference type="FunFam" id="3.40.50.12780:FF:000012">
    <property type="entry name" value="Non-ribosomal peptide synthetase"/>
    <property type="match status" value="1"/>
</dbReference>
<dbReference type="NCBIfam" id="TIGR01733">
    <property type="entry name" value="AA-adenyl-dom"/>
    <property type="match status" value="1"/>
</dbReference>
<dbReference type="InterPro" id="IPR025110">
    <property type="entry name" value="AMP-bd_C"/>
</dbReference>
<comment type="similarity">
    <text evidence="2">Belongs to the ATP-dependent AMP-binding enzyme family.</text>
</comment>
<dbReference type="PROSITE" id="PS50075">
    <property type="entry name" value="CARRIER"/>
    <property type="match status" value="1"/>
</dbReference>
<dbReference type="InterPro" id="IPR045851">
    <property type="entry name" value="AMP-bd_C_sf"/>
</dbReference>
<dbReference type="OrthoDB" id="9765680at2"/>
<protein>
    <recommendedName>
        <fullName evidence="3">Putative long chain fatty acid-CoA ligase VraA</fullName>
    </recommendedName>
    <alternativeName>
        <fullName evidence="7">Acyl-CoA synthetase</fullName>
    </alternativeName>
</protein>
<dbReference type="GO" id="GO:0031177">
    <property type="term" value="F:phosphopantetheine binding"/>
    <property type="evidence" value="ECO:0007669"/>
    <property type="project" value="InterPro"/>
</dbReference>
<dbReference type="Gene3D" id="3.30.559.30">
    <property type="entry name" value="Nonribosomal peptide synthetase, condensation domain"/>
    <property type="match status" value="2"/>
</dbReference>
<dbReference type="CDD" id="cd19531">
    <property type="entry name" value="LCL_NRPS-like"/>
    <property type="match status" value="1"/>
</dbReference>
<dbReference type="GO" id="GO:0043041">
    <property type="term" value="P:amino acid activation for nonribosomal peptide biosynthetic process"/>
    <property type="evidence" value="ECO:0007669"/>
    <property type="project" value="TreeGrafter"/>
</dbReference>
<evidence type="ECO:0000259" key="9">
    <source>
        <dbReference type="PROSITE" id="PS50075"/>
    </source>
</evidence>
<evidence type="ECO:0000256" key="4">
    <source>
        <dbReference type="ARBA" id="ARBA00022450"/>
    </source>
</evidence>
<dbReference type="GO" id="GO:0008610">
    <property type="term" value="P:lipid biosynthetic process"/>
    <property type="evidence" value="ECO:0007669"/>
    <property type="project" value="UniProtKB-ARBA"/>
</dbReference>
<dbReference type="GO" id="GO:0005829">
    <property type="term" value="C:cytosol"/>
    <property type="evidence" value="ECO:0007669"/>
    <property type="project" value="TreeGrafter"/>
</dbReference>
<dbReference type="Pfam" id="PF00550">
    <property type="entry name" value="PP-binding"/>
    <property type="match status" value="1"/>
</dbReference>
<dbReference type="PANTHER" id="PTHR45527:SF1">
    <property type="entry name" value="FATTY ACID SYNTHASE"/>
    <property type="match status" value="1"/>
</dbReference>
<dbReference type="InterPro" id="IPR000873">
    <property type="entry name" value="AMP-dep_synth/lig_dom"/>
</dbReference>
<dbReference type="Gene3D" id="3.40.50.980">
    <property type="match status" value="2"/>
</dbReference>
<dbReference type="RefSeq" id="WP_138406157.1">
    <property type="nucleotide sequence ID" value="NZ_JAMWHN010000003.1"/>
</dbReference>
<dbReference type="Pfam" id="PF00501">
    <property type="entry name" value="AMP-binding"/>
    <property type="match status" value="1"/>
</dbReference>
<dbReference type="GO" id="GO:0017000">
    <property type="term" value="P:antibiotic biosynthetic process"/>
    <property type="evidence" value="ECO:0007669"/>
    <property type="project" value="UniProtKB-KW"/>
</dbReference>
<dbReference type="InterPro" id="IPR001242">
    <property type="entry name" value="Condensation_dom"/>
</dbReference>
<dbReference type="Pfam" id="PF00668">
    <property type="entry name" value="Condensation"/>
    <property type="match status" value="2"/>
</dbReference>
<dbReference type="SUPFAM" id="SSF52777">
    <property type="entry name" value="CoA-dependent acyltransferases"/>
    <property type="match status" value="4"/>
</dbReference>
<evidence type="ECO:0000313" key="11">
    <source>
        <dbReference type="Proteomes" id="UP000307747"/>
    </source>
</evidence>
<dbReference type="PANTHER" id="PTHR45527">
    <property type="entry name" value="NONRIBOSOMAL PEPTIDE SYNTHETASE"/>
    <property type="match status" value="1"/>
</dbReference>
<evidence type="ECO:0000256" key="1">
    <source>
        <dbReference type="ARBA" id="ARBA00001957"/>
    </source>
</evidence>
<feature type="coiled-coil region" evidence="8">
    <location>
        <begin position="6"/>
        <end position="85"/>
    </location>
</feature>
<comment type="caution">
    <text evidence="10">The sequence shown here is derived from an EMBL/GenBank/DDBJ whole genome shotgun (WGS) entry which is preliminary data.</text>
</comment>
<keyword evidence="8" id="KW-0175">Coiled coil</keyword>
<keyword evidence="6" id="KW-0045">Antibiotic biosynthesis</keyword>
<gene>
    <name evidence="10" type="ORF">FEZ53_10910</name>
</gene>
<dbReference type="EMBL" id="VBTJ01000002">
    <property type="protein sequence ID" value="TLP89949.1"/>
    <property type="molecule type" value="Genomic_DNA"/>
</dbReference>
<sequence length="1465" mass="168146">MREYILSEAQREIIQLEEYYENTSINNIAAMVTIKDNVKIEEIDKSLNNLIKRHESYRIKVRKSNSEYKQYIDEYKQYIDEYKRKDFEYIDFYNNKKGYDEWITTQIESNIFAFNSELFKFVILTQPSGDIGILLLQHHIISDGWSMTIAGNTLCESLIYGKKEESLEFTYLDHVEEEINYKNSSRFEKDKQFWIEKVENLENNELFENKRNSSAQGSRLNYRLSDIYTHKIMEFCKSNQLSISNLFSAAMLILKYKKNSINKNSIGLILHNRNTQFEKQVTGVYSRVLPIIVEIDKKLSINEFLKLMKKETFKLLKHRKYPNSYIVEHSKNAKGLLDFVVSFQNTQHNPDFIKKGYSEEWLDPGTTNVPLGLNISNRGGEDALEIDYDYQLDLVSEKEVINLHSNIIKILNVILENPEQKISEIETITEEEKTLILHDFNNTQVSMGNTKNFIEIFESQVKKTPNNKAVTYEGESLTYQTLNAKANQVAHQLRRNGVKPNSLVGVMTNRNLEMIVGIYGVLKAGGAYVPIDPEYPSERINYILRDSKPNTLLTDRALGTSIEFNQSVINLVENKSISIQPTKNLSHVTSISDLMCIIYTSGTTGKPKGVKITSKGVMNNLNRRIKRFGISSKDNILFKMPFTFDPSIWELFGWAMVGAQATLLPSGKEGNSEVITSLIHTSKVSLAVFVPSMFNPFIHYIQLTKQANLLSSLRYVLVGGEAVKPELVNQFNKWIGKVNNTQLINVYGPTETTIDVTNFSFKNNVIYETIPIGQPIANTQAYIMDEDNNLMGIGTQGELCIGGAGVTDGYLNRPQLTEERFIDNPFGKGKLYRTGDLAKWQEDGNIICLGRIDDQVKIRGYRIELGEIESALRKNEKLTDVAVIAKSMGEGNIALCAYLVSEEELDYENIKRDLSESLPNYMIPTYITQIEKIPVTDNGKLNKRQLPEIKIESKVYVAPKDDTEVMITQIFENILHIESVGTSDNFFEIGGHSLNALGIINEIEHKSGVRIPVTDIFEKPTVIQLAKIIKESNKYTNLRKIPKAEDKLFYSISPMQKHIYTLNKIGGKQTTSYNMPGAFEIKGDIDIKSIQNAFQTLVNRHEVLRTRFETIDGETVQIIEDDIQISVDYEEKSNIDYDILLQDFVKPFNLKIAPLLRVKIVKFDKQRYILLFDIHHIISDGASIYHIIGEFSKLYQGQTLAEMKLQYKDYSEWIKNYDLSKQRTFWLSQFEDKLPILDLPLDYPRPKQQTFEGKTITVNMPNETKKAIDKLAQATGSTDYTILLTSLMILMNKYTNQEDVVIGSPVSGRTQKDTEEVVGAFFNRLALRGFPEGNKSFNQLLTEITELTLKALDNQDYPIEYLKEEIVEKYNLTRNTLHDVTFAFQNIDDQLLNVDGWEIEPKETIDTNIKFDLHMMIEGDEVYKVSLKYASELFSSSTIQRMLDRFINILDSVTKYPEQKISEIE</sequence>
<dbReference type="InterPro" id="IPR036736">
    <property type="entry name" value="ACP-like_sf"/>
</dbReference>
<dbReference type="PROSITE" id="PS00455">
    <property type="entry name" value="AMP_BINDING"/>
    <property type="match status" value="1"/>
</dbReference>
<dbReference type="Gene3D" id="1.10.1200.10">
    <property type="entry name" value="ACP-like"/>
    <property type="match status" value="1"/>
</dbReference>
<accession>A0A5R9B1Z6</accession>
<dbReference type="CDD" id="cd05930">
    <property type="entry name" value="A_NRPS"/>
    <property type="match status" value="1"/>
</dbReference>
<comment type="cofactor">
    <cofactor evidence="1">
        <name>pantetheine 4'-phosphate</name>
        <dbReference type="ChEBI" id="CHEBI:47942"/>
    </cofactor>
</comment>
<proteinExistence type="inferred from homology"/>
<dbReference type="GO" id="GO:0003824">
    <property type="term" value="F:catalytic activity"/>
    <property type="evidence" value="ECO:0007669"/>
    <property type="project" value="InterPro"/>
</dbReference>
<evidence type="ECO:0000256" key="6">
    <source>
        <dbReference type="ARBA" id="ARBA00023194"/>
    </source>
</evidence>
<reference evidence="10 11" key="1">
    <citation type="submission" date="2019-05" db="EMBL/GenBank/DDBJ databases">
        <title>The metagenome of a microbial culture collection derived from dairy environment covers the genomic content of the human microbiome.</title>
        <authorList>
            <person name="Roder T."/>
            <person name="Wuthrich D."/>
            <person name="Sattari Z."/>
            <person name="Von Ah U."/>
            <person name="Bar C."/>
            <person name="Ronchi F."/>
            <person name="Macpherson A.J."/>
            <person name="Ganal-Vonarburg S.C."/>
            <person name="Bruggmann R."/>
            <person name="Vergeres G."/>
        </authorList>
    </citation>
    <scope>NUCLEOTIDE SEQUENCE [LARGE SCALE GENOMIC DNA]</scope>
    <source>
        <strain evidence="10 11">FAM 20833</strain>
    </source>
</reference>
<feature type="domain" description="Carrier" evidence="9">
    <location>
        <begin position="958"/>
        <end position="1033"/>
    </location>
</feature>